<dbReference type="Proteomes" id="UP001446871">
    <property type="component" value="Unassembled WGS sequence"/>
</dbReference>
<reference evidence="8 9" key="1">
    <citation type="submission" date="2023-01" db="EMBL/GenBank/DDBJ databases">
        <title>Analysis of 21 Apiospora genomes using comparative genomics revels a genus with tremendous synthesis potential of carbohydrate active enzymes and secondary metabolites.</title>
        <authorList>
            <person name="Sorensen T."/>
        </authorList>
    </citation>
    <scope>NUCLEOTIDE SEQUENCE [LARGE SCALE GENOMIC DNA]</scope>
    <source>
        <strain evidence="8 9">CBS 83171</strain>
    </source>
</reference>
<feature type="domain" description="Chromatin assembly factor 1 subunit A dimerization" evidence="6">
    <location>
        <begin position="346"/>
        <end position="418"/>
    </location>
</feature>
<feature type="compositionally biased region" description="Low complexity" evidence="5">
    <location>
        <begin position="54"/>
        <end position="77"/>
    </location>
</feature>
<comment type="caution">
    <text evidence="8">The sequence shown here is derived from an EMBL/GenBank/DDBJ whole genome shotgun (WGS) entry which is preliminary data.</text>
</comment>
<evidence type="ECO:0000313" key="9">
    <source>
        <dbReference type="Proteomes" id="UP001446871"/>
    </source>
</evidence>
<evidence type="ECO:0000313" key="8">
    <source>
        <dbReference type="EMBL" id="KAK8063996.1"/>
    </source>
</evidence>
<evidence type="ECO:0000256" key="2">
    <source>
        <dbReference type="ARBA" id="ARBA00022763"/>
    </source>
</evidence>
<dbReference type="InterPro" id="IPR048800">
    <property type="entry name" value="Cac1-like_C"/>
</dbReference>
<name>A0ABR1V119_9PEZI</name>
<feature type="domain" description="Chromatin assembly factor 1 subunit Cac1-like C-terminal" evidence="7">
    <location>
        <begin position="539"/>
        <end position="598"/>
    </location>
</feature>
<sequence>MSPNIQETEAASRKRSHDEYAEGAVDVAVAASAVTPGKEPIVSSASVDAEADQPPNNTALSSPLSSPPMSSSPAANTDGGSNTSPHNSPSPKQTSAPSAMAPSKKGAGGAQPSSSTTKTPSSASAPVKKKRTPAEIQAEQAEKQAIKAREEQERAAKRQKKEEEKAEKEAEKEKARLAREAARKEKEAEKEALRKKKQEEEDKKKAEEEKKRRQQPTLSMMFAKKPKADAPSTPVKQSTIAKPAADPSPAAALSSPSMSSEAVTLKSKILDEYIYGQRGVENVKPFDPELTFSLSGLLSSRGIIHPSVKKIMAELLGDPIESADRTESQQARFSDVQKQLSKVPVKMVSFYEDVRPAYVGTVTSFNPEELHKLARRPTRRVLTKLNYEYDSEAEWEEEEGEDLDDADDDEEGDDGDDEMADFLDDAEDAVAVRTAHLPEEEPKSTGVCFENRQRAGPCPTVYKYRMEFLLDSLPHHHSIDPFATDYWEQPKPVKTEATATSVAVRSSPFDKSAAGGMPPPPNPAAVAVDPKDMVPASEMANFKRAIVSDDISMLTKVSMIDMLSKRFKSCTKAQVRTTLEIVAHRVPKPGGKKSERYWSLLPGQELQDLFLPVEHKTMVTQHIDRLLLRLYVGEDHLFIEPAPELIQFIDLCIRGLTNFTALRIGTTAVCHSTALVIVR</sequence>
<gene>
    <name evidence="8" type="ORF">PG996_008648</name>
</gene>
<feature type="compositionally biased region" description="Basic and acidic residues" evidence="5">
    <location>
        <begin position="140"/>
        <end position="211"/>
    </location>
</feature>
<evidence type="ECO:0000259" key="7">
    <source>
        <dbReference type="Pfam" id="PF21796"/>
    </source>
</evidence>
<dbReference type="InterPro" id="IPR022043">
    <property type="entry name" value="CAF1A_DD"/>
</dbReference>
<protein>
    <submittedName>
        <fullName evidence="8">Chromatin assembly-1 protein</fullName>
    </submittedName>
</protein>
<dbReference type="PANTHER" id="PTHR15272:SF0">
    <property type="entry name" value="CHROMATIN ASSEMBLY FACTOR 1 SUBUNIT A"/>
    <property type="match status" value="1"/>
</dbReference>
<evidence type="ECO:0000256" key="1">
    <source>
        <dbReference type="ARBA" id="ARBA00004123"/>
    </source>
</evidence>
<accession>A0ABR1V119</accession>
<dbReference type="Pfam" id="PF21796">
    <property type="entry name" value="Cac1_C"/>
    <property type="match status" value="1"/>
</dbReference>
<organism evidence="8 9">
    <name type="scientific">Apiospora saccharicola</name>
    <dbReference type="NCBI Taxonomy" id="335842"/>
    <lineage>
        <taxon>Eukaryota</taxon>
        <taxon>Fungi</taxon>
        <taxon>Dikarya</taxon>
        <taxon>Ascomycota</taxon>
        <taxon>Pezizomycotina</taxon>
        <taxon>Sordariomycetes</taxon>
        <taxon>Xylariomycetidae</taxon>
        <taxon>Amphisphaeriales</taxon>
        <taxon>Apiosporaceae</taxon>
        <taxon>Apiospora</taxon>
    </lineage>
</organism>
<dbReference type="EMBL" id="JAQQWM010000005">
    <property type="protein sequence ID" value="KAK8063996.1"/>
    <property type="molecule type" value="Genomic_DNA"/>
</dbReference>
<comment type="subcellular location">
    <subcellularLocation>
        <location evidence="1">Nucleus</location>
    </subcellularLocation>
</comment>
<evidence type="ECO:0000256" key="5">
    <source>
        <dbReference type="SAM" id="MobiDB-lite"/>
    </source>
</evidence>
<evidence type="ECO:0000259" key="6">
    <source>
        <dbReference type="Pfam" id="PF12253"/>
    </source>
</evidence>
<feature type="region of interest" description="Disordered" evidence="5">
    <location>
        <begin position="35"/>
        <end position="258"/>
    </location>
</feature>
<feature type="compositionally biased region" description="Polar residues" evidence="5">
    <location>
        <begin position="78"/>
        <end position="97"/>
    </location>
</feature>
<feature type="compositionally biased region" description="Low complexity" evidence="5">
    <location>
        <begin position="241"/>
        <end position="258"/>
    </location>
</feature>
<evidence type="ECO:0000256" key="3">
    <source>
        <dbReference type="ARBA" id="ARBA00023204"/>
    </source>
</evidence>
<feature type="non-terminal residue" evidence="8">
    <location>
        <position position="679"/>
    </location>
</feature>
<dbReference type="Pfam" id="PF12253">
    <property type="entry name" value="CAF1A_dimeriz"/>
    <property type="match status" value="1"/>
</dbReference>
<dbReference type="PANTHER" id="PTHR15272">
    <property type="entry name" value="CHROMATIN ASSEMBLY FACTOR 1 SUBUNIT A CAF-1 SUBUNIT A"/>
    <property type="match status" value="1"/>
</dbReference>
<evidence type="ECO:0000256" key="4">
    <source>
        <dbReference type="ARBA" id="ARBA00023242"/>
    </source>
</evidence>
<feature type="region of interest" description="Disordered" evidence="5">
    <location>
        <begin position="390"/>
        <end position="420"/>
    </location>
</feature>
<keyword evidence="3" id="KW-0234">DNA repair</keyword>
<keyword evidence="2" id="KW-0227">DNA damage</keyword>
<keyword evidence="4" id="KW-0539">Nucleus</keyword>
<feature type="compositionally biased region" description="Low complexity" evidence="5">
    <location>
        <begin position="110"/>
        <end position="126"/>
    </location>
</feature>
<proteinExistence type="predicted"/>
<keyword evidence="9" id="KW-1185">Reference proteome</keyword>